<evidence type="ECO:0000256" key="1">
    <source>
        <dbReference type="SAM" id="MobiDB-lite"/>
    </source>
</evidence>
<evidence type="ECO:0008006" key="4">
    <source>
        <dbReference type="Google" id="ProtNLM"/>
    </source>
</evidence>
<dbReference type="Proteomes" id="UP001236369">
    <property type="component" value="Unassembled WGS sequence"/>
</dbReference>
<proteinExistence type="predicted"/>
<comment type="caution">
    <text evidence="2">The sequence shown here is derived from an EMBL/GenBank/DDBJ whole genome shotgun (WGS) entry which is preliminary data.</text>
</comment>
<evidence type="ECO:0000313" key="2">
    <source>
        <dbReference type="EMBL" id="MDQ0445217.1"/>
    </source>
</evidence>
<feature type="region of interest" description="Disordered" evidence="1">
    <location>
        <begin position="49"/>
        <end position="88"/>
    </location>
</feature>
<accession>A0ABU0HSA3</accession>
<gene>
    <name evidence="2" type="ORF">QO016_004744</name>
</gene>
<evidence type="ECO:0000313" key="3">
    <source>
        <dbReference type="Proteomes" id="UP001236369"/>
    </source>
</evidence>
<protein>
    <recommendedName>
        <fullName evidence="4">Transposase</fullName>
    </recommendedName>
</protein>
<dbReference type="EMBL" id="JAUSVV010000023">
    <property type="protein sequence ID" value="MDQ0445217.1"/>
    <property type="molecule type" value="Genomic_DNA"/>
</dbReference>
<keyword evidence="3" id="KW-1185">Reference proteome</keyword>
<organism evidence="2 3">
    <name type="scientific">Methylobacterium persicinum</name>
    <dbReference type="NCBI Taxonomy" id="374426"/>
    <lineage>
        <taxon>Bacteria</taxon>
        <taxon>Pseudomonadati</taxon>
        <taxon>Pseudomonadota</taxon>
        <taxon>Alphaproteobacteria</taxon>
        <taxon>Hyphomicrobiales</taxon>
        <taxon>Methylobacteriaceae</taxon>
        <taxon>Methylobacterium</taxon>
    </lineage>
</organism>
<sequence>MRAMLREELSTHPGFDGAILAPILQAIVRAELAPLMTALGVNEAPFGEANASEAVQSDDTEAGDPADEPRKRRGRPPGSVNRLTETQE</sequence>
<reference evidence="2 3" key="1">
    <citation type="submission" date="2023-07" db="EMBL/GenBank/DDBJ databases">
        <title>Genomic Encyclopedia of Type Strains, Phase IV (KMG-IV): sequencing the most valuable type-strain genomes for metagenomic binning, comparative biology and taxonomic classification.</title>
        <authorList>
            <person name="Goeker M."/>
        </authorList>
    </citation>
    <scope>NUCLEOTIDE SEQUENCE [LARGE SCALE GENOMIC DNA]</scope>
    <source>
        <strain evidence="2 3">DSM 19562</strain>
    </source>
</reference>
<name>A0ABU0HSA3_9HYPH</name>
<feature type="compositionally biased region" description="Acidic residues" evidence="1">
    <location>
        <begin position="56"/>
        <end position="66"/>
    </location>
</feature>